<dbReference type="GO" id="GO:0009966">
    <property type="term" value="P:regulation of signal transduction"/>
    <property type="evidence" value="ECO:0007669"/>
    <property type="project" value="InterPro"/>
</dbReference>
<accession>A0A4S4LJL4</accession>
<organism evidence="2 3">
    <name type="scientific">Phellinidium pouzarii</name>
    <dbReference type="NCBI Taxonomy" id="167371"/>
    <lineage>
        <taxon>Eukaryota</taxon>
        <taxon>Fungi</taxon>
        <taxon>Dikarya</taxon>
        <taxon>Basidiomycota</taxon>
        <taxon>Agaricomycotina</taxon>
        <taxon>Agaricomycetes</taxon>
        <taxon>Hymenochaetales</taxon>
        <taxon>Hymenochaetaceae</taxon>
        <taxon>Phellinidium</taxon>
    </lineage>
</organism>
<feature type="compositionally biased region" description="Basic and acidic residues" evidence="1">
    <location>
        <begin position="340"/>
        <end position="361"/>
    </location>
</feature>
<dbReference type="GO" id="GO:0051721">
    <property type="term" value="F:protein phosphatase 2A binding"/>
    <property type="evidence" value="ECO:0007669"/>
    <property type="project" value="TreeGrafter"/>
</dbReference>
<evidence type="ECO:0008006" key="4">
    <source>
        <dbReference type="Google" id="ProtNLM"/>
    </source>
</evidence>
<proteinExistence type="predicted"/>
<dbReference type="Gene3D" id="1.25.40.540">
    <property type="entry name" value="TAP42-like family"/>
    <property type="match status" value="1"/>
</dbReference>
<comment type="caution">
    <text evidence="2">The sequence shown here is derived from an EMBL/GenBank/DDBJ whole genome shotgun (WGS) entry which is preliminary data.</text>
</comment>
<evidence type="ECO:0000313" key="2">
    <source>
        <dbReference type="EMBL" id="THH12015.1"/>
    </source>
</evidence>
<dbReference type="EMBL" id="SGPK01000005">
    <property type="protein sequence ID" value="THH12015.1"/>
    <property type="molecule type" value="Genomic_DNA"/>
</dbReference>
<dbReference type="PANTHER" id="PTHR10933">
    <property type="entry name" value="IMMUNOGLOBULIN-BINDING PROTEIN 1"/>
    <property type="match status" value="1"/>
</dbReference>
<dbReference type="GO" id="GO:0035303">
    <property type="term" value="P:regulation of dephosphorylation"/>
    <property type="evidence" value="ECO:0007669"/>
    <property type="project" value="TreeGrafter"/>
</dbReference>
<evidence type="ECO:0000313" key="3">
    <source>
        <dbReference type="Proteomes" id="UP000308199"/>
    </source>
</evidence>
<dbReference type="GO" id="GO:0005829">
    <property type="term" value="C:cytosol"/>
    <property type="evidence" value="ECO:0007669"/>
    <property type="project" value="TreeGrafter"/>
</dbReference>
<dbReference type="InterPro" id="IPR038511">
    <property type="entry name" value="TAP42/TAP46-like_sf"/>
</dbReference>
<gene>
    <name evidence="2" type="ORF">EW145_g284</name>
</gene>
<evidence type="ECO:0000256" key="1">
    <source>
        <dbReference type="SAM" id="MobiDB-lite"/>
    </source>
</evidence>
<reference evidence="2 3" key="1">
    <citation type="submission" date="2019-02" db="EMBL/GenBank/DDBJ databases">
        <title>Genome sequencing of the rare red list fungi Phellinidium pouzarii.</title>
        <authorList>
            <person name="Buettner E."/>
            <person name="Kellner H."/>
        </authorList>
    </citation>
    <scope>NUCLEOTIDE SEQUENCE [LARGE SCALE GENOMIC DNA]</scope>
    <source>
        <strain evidence="2 3">DSM 108285</strain>
    </source>
</reference>
<dbReference type="Pfam" id="PF04177">
    <property type="entry name" value="TAP42"/>
    <property type="match status" value="1"/>
</dbReference>
<sequence length="377" mass="42423">MSEPSIPLQTLFSRALQAASKASSLPTIEDETQELVNSALADLSLLVSRIQALSLFSTNETLEDVSTRDLIYMAGPFVFAEVELSARAFDRQTRLAHLNRAQAYLKAFSSLLKDYAVLPEEERKLYGQKSPGIADPAKRREVKIAQFKNEKEIKNRITALRARRGQPELDMSNTFDLVGSLLPIVSANDDDDDNEDATRETTILLFRLQWAQTSAHLESISQELELLANAPPEETRNDQPRQQLADDTWKLDAPTNSLLNQQGPLLDVSGKPMRPFTILPAGAGERARMQLEVFQSDHRLPTMGIDEYLEEERRRGNIISLNLPTHQRKKEQLALDAEFDGTHDGEEKAEEKRLEDERWARFADANPRGAGNTMNRG</sequence>
<dbReference type="PANTHER" id="PTHR10933:SF9">
    <property type="entry name" value="IMMUNOGLOBULIN-BINDING PROTEIN 1"/>
    <property type="match status" value="1"/>
</dbReference>
<feature type="region of interest" description="Disordered" evidence="1">
    <location>
        <begin position="335"/>
        <end position="377"/>
    </location>
</feature>
<dbReference type="OrthoDB" id="10261753at2759"/>
<name>A0A4S4LJL4_9AGAM</name>
<dbReference type="Proteomes" id="UP000308199">
    <property type="component" value="Unassembled WGS sequence"/>
</dbReference>
<dbReference type="AlphaFoldDB" id="A0A4S4LJL4"/>
<protein>
    <recommendedName>
        <fullName evidence="4">TAP42-like protein</fullName>
    </recommendedName>
</protein>
<dbReference type="InterPro" id="IPR007304">
    <property type="entry name" value="TAP46-like"/>
</dbReference>
<keyword evidence="3" id="KW-1185">Reference proteome</keyword>